<protein>
    <submittedName>
        <fullName evidence="2">Uncharacterized protein</fullName>
    </submittedName>
</protein>
<proteinExistence type="predicted"/>
<keyword evidence="1" id="KW-1133">Transmembrane helix</keyword>
<dbReference type="EMBL" id="JXJN01003276">
    <property type="status" value="NOT_ANNOTATED_CDS"/>
    <property type="molecule type" value="Genomic_DNA"/>
</dbReference>
<organism evidence="2 3">
    <name type="scientific">Glossina palpalis gambiensis</name>
    <dbReference type="NCBI Taxonomy" id="67801"/>
    <lineage>
        <taxon>Eukaryota</taxon>
        <taxon>Metazoa</taxon>
        <taxon>Ecdysozoa</taxon>
        <taxon>Arthropoda</taxon>
        <taxon>Hexapoda</taxon>
        <taxon>Insecta</taxon>
        <taxon>Pterygota</taxon>
        <taxon>Neoptera</taxon>
        <taxon>Endopterygota</taxon>
        <taxon>Diptera</taxon>
        <taxon>Brachycera</taxon>
        <taxon>Muscomorpha</taxon>
        <taxon>Hippoboscoidea</taxon>
        <taxon>Glossinidae</taxon>
        <taxon>Glossina</taxon>
    </lineage>
</organism>
<evidence type="ECO:0000256" key="1">
    <source>
        <dbReference type="SAM" id="Phobius"/>
    </source>
</evidence>
<dbReference type="Proteomes" id="UP000092460">
    <property type="component" value="Unassembled WGS sequence"/>
</dbReference>
<feature type="transmembrane region" description="Helical" evidence="1">
    <location>
        <begin position="46"/>
        <end position="68"/>
    </location>
</feature>
<keyword evidence="1" id="KW-0812">Transmembrane</keyword>
<keyword evidence="3" id="KW-1185">Reference proteome</keyword>
<dbReference type="VEuPathDB" id="VectorBase:GPPI007921"/>
<reference evidence="2" key="2">
    <citation type="submission" date="2020-05" db="UniProtKB">
        <authorList>
            <consortium name="EnsemblMetazoa"/>
        </authorList>
    </citation>
    <scope>IDENTIFICATION</scope>
    <source>
        <strain evidence="2">IAEA</strain>
    </source>
</reference>
<dbReference type="AlphaFoldDB" id="A0A1B0ATE1"/>
<evidence type="ECO:0000313" key="3">
    <source>
        <dbReference type="Proteomes" id="UP000092460"/>
    </source>
</evidence>
<dbReference type="EnsemblMetazoa" id="GPPI007921-RA">
    <property type="protein sequence ID" value="GPPI007921-PA"/>
    <property type="gene ID" value="GPPI007921"/>
</dbReference>
<feature type="transmembrane region" description="Helical" evidence="1">
    <location>
        <begin position="20"/>
        <end position="40"/>
    </location>
</feature>
<sequence length="112" mass="12263">MLPTTLNVFGSKISVMSSSYNVMLCQCWFLIIDTICHIENIETTTAVVAVAVAVALPAAVAVAAAARIRMTRRGMHLRSFQASCMRSASNVSAILPALKNKAQRRRQQQQQQ</sequence>
<name>A0A1B0ATE1_9MUSC</name>
<keyword evidence="1" id="KW-0472">Membrane</keyword>
<evidence type="ECO:0000313" key="2">
    <source>
        <dbReference type="EnsemblMetazoa" id="GPPI007921-PA"/>
    </source>
</evidence>
<dbReference type="EMBL" id="JXJN01003275">
    <property type="status" value="NOT_ANNOTATED_CDS"/>
    <property type="molecule type" value="Genomic_DNA"/>
</dbReference>
<reference evidence="3" key="1">
    <citation type="submission" date="2015-01" db="EMBL/GenBank/DDBJ databases">
        <authorList>
            <person name="Aksoy S."/>
            <person name="Warren W."/>
            <person name="Wilson R.K."/>
        </authorList>
    </citation>
    <scope>NUCLEOTIDE SEQUENCE [LARGE SCALE GENOMIC DNA]</scope>
    <source>
        <strain evidence="3">IAEA</strain>
    </source>
</reference>
<accession>A0A1B0ATE1</accession>